<protein>
    <submittedName>
        <fullName evidence="3">Uncharacterized protein</fullName>
    </submittedName>
</protein>
<proteinExistence type="predicted"/>
<feature type="transmembrane region" description="Helical" evidence="2">
    <location>
        <begin position="62"/>
        <end position="84"/>
    </location>
</feature>
<evidence type="ECO:0000313" key="3">
    <source>
        <dbReference type="EnsemblMetazoa" id="G7708.1:cds"/>
    </source>
</evidence>
<feature type="compositionally biased region" description="Polar residues" evidence="1">
    <location>
        <begin position="102"/>
        <end position="112"/>
    </location>
</feature>
<reference evidence="3" key="1">
    <citation type="submission" date="2022-08" db="UniProtKB">
        <authorList>
            <consortium name="EnsemblMetazoa"/>
        </authorList>
    </citation>
    <scope>IDENTIFICATION</scope>
    <source>
        <strain evidence="3">05x7-T-G4-1.051#20</strain>
    </source>
</reference>
<sequence length="119" mass="13295">MPVLRAIFVKHPVTMERLAKIVCTSADIALTETRATRRMERVRIVRQGGVVNYVTEEQSVELIVGSSAGLLVFVASVAVAVFLIRKSRKRKDTSKTEDKTNTSDLTNVNQERNGVRPRL</sequence>
<dbReference type="AlphaFoldDB" id="A0A8W8NWC1"/>
<keyword evidence="2" id="KW-0812">Transmembrane</keyword>
<name>A0A8W8NWC1_MAGGI</name>
<dbReference type="EnsemblMetazoa" id="G7708.1">
    <property type="protein sequence ID" value="G7708.1:cds"/>
    <property type="gene ID" value="G7708"/>
</dbReference>
<keyword evidence="2" id="KW-1133">Transmembrane helix</keyword>
<evidence type="ECO:0000256" key="2">
    <source>
        <dbReference type="SAM" id="Phobius"/>
    </source>
</evidence>
<keyword evidence="4" id="KW-1185">Reference proteome</keyword>
<evidence type="ECO:0000256" key="1">
    <source>
        <dbReference type="SAM" id="MobiDB-lite"/>
    </source>
</evidence>
<dbReference type="Proteomes" id="UP000005408">
    <property type="component" value="Unassembled WGS sequence"/>
</dbReference>
<organism evidence="3 4">
    <name type="scientific">Magallana gigas</name>
    <name type="common">Pacific oyster</name>
    <name type="synonym">Crassostrea gigas</name>
    <dbReference type="NCBI Taxonomy" id="29159"/>
    <lineage>
        <taxon>Eukaryota</taxon>
        <taxon>Metazoa</taxon>
        <taxon>Spiralia</taxon>
        <taxon>Lophotrochozoa</taxon>
        <taxon>Mollusca</taxon>
        <taxon>Bivalvia</taxon>
        <taxon>Autobranchia</taxon>
        <taxon>Pteriomorphia</taxon>
        <taxon>Ostreida</taxon>
        <taxon>Ostreoidea</taxon>
        <taxon>Ostreidae</taxon>
        <taxon>Magallana</taxon>
    </lineage>
</organism>
<evidence type="ECO:0000313" key="4">
    <source>
        <dbReference type="Proteomes" id="UP000005408"/>
    </source>
</evidence>
<keyword evidence="2" id="KW-0472">Membrane</keyword>
<feature type="region of interest" description="Disordered" evidence="1">
    <location>
        <begin position="88"/>
        <end position="119"/>
    </location>
</feature>
<accession>A0A8W8NWC1</accession>